<protein>
    <recommendedName>
        <fullName evidence="7">Ribosomal protein S2</fullName>
    </recommendedName>
</protein>
<name>A0A9P6N6C9_9BASI</name>
<dbReference type="InterPro" id="IPR001865">
    <property type="entry name" value="Ribosomal_uS2"/>
</dbReference>
<dbReference type="SUPFAM" id="SSF52313">
    <property type="entry name" value="Ribosomal protein S2"/>
    <property type="match status" value="1"/>
</dbReference>
<dbReference type="HAMAP" id="MF_00291_B">
    <property type="entry name" value="Ribosomal_uS2_B"/>
    <property type="match status" value="1"/>
</dbReference>
<dbReference type="InterPro" id="IPR018130">
    <property type="entry name" value="Ribosomal_uS2_CS"/>
</dbReference>
<dbReference type="Gene3D" id="3.40.50.10490">
    <property type="entry name" value="Glucose-6-phosphate isomerase like protein, domain 1"/>
    <property type="match status" value="1"/>
</dbReference>
<feature type="compositionally biased region" description="Low complexity" evidence="4">
    <location>
        <begin position="18"/>
        <end position="31"/>
    </location>
</feature>
<dbReference type="OrthoDB" id="2320368at2759"/>
<gene>
    <name evidence="5" type="ORF">CROQUDRAFT_665271</name>
</gene>
<keyword evidence="2" id="KW-0689">Ribosomal protein</keyword>
<accession>A0A9P6N6C9</accession>
<dbReference type="NCBIfam" id="TIGR01011">
    <property type="entry name" value="rpsB_bact"/>
    <property type="match status" value="1"/>
</dbReference>
<sequence>MLPLNSFRIGRVSRPSRGGCFRFSSGPSSSSTISLTETVPETQTIRDSNLAPKLSDIPSGSNSFPKSRNRDVRVNELMSRMEATAARTVRHRQRLADDREKMSLMGSLQTTLRSSRPSAFAKNPPSSTDLTLSTLIAATAHLGHHKSLTSPTNYPLIYGTRSDLAVLDLRQTLTYLHRACNVIRETVENDGIVLFATGIDGTQHAIKAASERLGKNGYALGHRPNNQNGVWVRGTLTNSIEVLKGPRQVVKQMHLAKSFKEGQGLNQAQNMRKHQSDNLESLKFQPALIVVLSPRDSRVLLREASLKQIPTIGVIDSDVDPRVVTYPIPANDDSIRLIELLAGVLARAGQEGLRRREQKFSRLMLTGSGHEKLHTNTLRM</sequence>
<dbReference type="GO" id="GO:0005763">
    <property type="term" value="C:mitochondrial small ribosomal subunit"/>
    <property type="evidence" value="ECO:0007669"/>
    <property type="project" value="TreeGrafter"/>
</dbReference>
<evidence type="ECO:0000256" key="3">
    <source>
        <dbReference type="ARBA" id="ARBA00023274"/>
    </source>
</evidence>
<reference evidence="5" key="1">
    <citation type="submission" date="2013-11" db="EMBL/GenBank/DDBJ databases">
        <title>Genome sequence of the fusiform rust pathogen reveals effectors for host alternation and coevolution with pine.</title>
        <authorList>
            <consortium name="DOE Joint Genome Institute"/>
            <person name="Smith K."/>
            <person name="Pendleton A."/>
            <person name="Kubisiak T."/>
            <person name="Anderson C."/>
            <person name="Salamov A."/>
            <person name="Aerts A."/>
            <person name="Riley R."/>
            <person name="Clum A."/>
            <person name="Lindquist E."/>
            <person name="Ence D."/>
            <person name="Campbell M."/>
            <person name="Kronenberg Z."/>
            <person name="Feau N."/>
            <person name="Dhillon B."/>
            <person name="Hamelin R."/>
            <person name="Burleigh J."/>
            <person name="Smith J."/>
            <person name="Yandell M."/>
            <person name="Nelson C."/>
            <person name="Grigoriev I."/>
            <person name="Davis J."/>
        </authorList>
    </citation>
    <scope>NUCLEOTIDE SEQUENCE</scope>
    <source>
        <strain evidence="5">G11</strain>
    </source>
</reference>
<organism evidence="5 6">
    <name type="scientific">Cronartium quercuum f. sp. fusiforme G11</name>
    <dbReference type="NCBI Taxonomy" id="708437"/>
    <lineage>
        <taxon>Eukaryota</taxon>
        <taxon>Fungi</taxon>
        <taxon>Dikarya</taxon>
        <taxon>Basidiomycota</taxon>
        <taxon>Pucciniomycotina</taxon>
        <taxon>Pucciniomycetes</taxon>
        <taxon>Pucciniales</taxon>
        <taxon>Coleosporiaceae</taxon>
        <taxon>Cronartium</taxon>
    </lineage>
</organism>
<keyword evidence="3" id="KW-0687">Ribonucleoprotein</keyword>
<dbReference type="PRINTS" id="PR00395">
    <property type="entry name" value="RIBOSOMALS2"/>
</dbReference>
<evidence type="ECO:0000256" key="2">
    <source>
        <dbReference type="ARBA" id="ARBA00022980"/>
    </source>
</evidence>
<dbReference type="PROSITE" id="PS00962">
    <property type="entry name" value="RIBOSOMAL_S2_1"/>
    <property type="match status" value="1"/>
</dbReference>
<dbReference type="InterPro" id="IPR005706">
    <property type="entry name" value="Ribosomal_uS2_bac/mit/plastid"/>
</dbReference>
<dbReference type="Pfam" id="PF00318">
    <property type="entry name" value="Ribosomal_S2"/>
    <property type="match status" value="1"/>
</dbReference>
<evidence type="ECO:0000313" key="5">
    <source>
        <dbReference type="EMBL" id="KAG0140385.1"/>
    </source>
</evidence>
<evidence type="ECO:0008006" key="7">
    <source>
        <dbReference type="Google" id="ProtNLM"/>
    </source>
</evidence>
<keyword evidence="6" id="KW-1185">Reference proteome</keyword>
<dbReference type="GO" id="GO:0003735">
    <property type="term" value="F:structural constituent of ribosome"/>
    <property type="evidence" value="ECO:0007669"/>
    <property type="project" value="InterPro"/>
</dbReference>
<evidence type="ECO:0000313" key="6">
    <source>
        <dbReference type="Proteomes" id="UP000886653"/>
    </source>
</evidence>
<comment type="caution">
    <text evidence="5">The sequence shown here is derived from an EMBL/GenBank/DDBJ whole genome shotgun (WGS) entry which is preliminary data.</text>
</comment>
<dbReference type="PANTHER" id="PTHR12534:SF0">
    <property type="entry name" value="SMALL RIBOSOMAL SUBUNIT PROTEIN US2M"/>
    <property type="match status" value="1"/>
</dbReference>
<dbReference type="PANTHER" id="PTHR12534">
    <property type="entry name" value="30S RIBOSOMAL PROTEIN S2 PROKARYOTIC AND ORGANELLAR"/>
    <property type="match status" value="1"/>
</dbReference>
<dbReference type="AlphaFoldDB" id="A0A9P6N6C9"/>
<dbReference type="Proteomes" id="UP000886653">
    <property type="component" value="Unassembled WGS sequence"/>
</dbReference>
<dbReference type="EMBL" id="MU167449">
    <property type="protein sequence ID" value="KAG0140385.1"/>
    <property type="molecule type" value="Genomic_DNA"/>
</dbReference>
<evidence type="ECO:0000256" key="4">
    <source>
        <dbReference type="SAM" id="MobiDB-lite"/>
    </source>
</evidence>
<feature type="compositionally biased region" description="Polar residues" evidence="4">
    <location>
        <begin position="32"/>
        <end position="47"/>
    </location>
</feature>
<dbReference type="GO" id="GO:0006412">
    <property type="term" value="P:translation"/>
    <property type="evidence" value="ECO:0007669"/>
    <property type="project" value="InterPro"/>
</dbReference>
<evidence type="ECO:0000256" key="1">
    <source>
        <dbReference type="ARBA" id="ARBA00006242"/>
    </source>
</evidence>
<dbReference type="InterPro" id="IPR023591">
    <property type="entry name" value="Ribosomal_uS2_flav_dom_sf"/>
</dbReference>
<feature type="region of interest" description="Disordered" evidence="4">
    <location>
        <begin position="18"/>
        <end position="72"/>
    </location>
</feature>
<dbReference type="CDD" id="cd01425">
    <property type="entry name" value="RPS2"/>
    <property type="match status" value="1"/>
</dbReference>
<comment type="similarity">
    <text evidence="1">Belongs to the universal ribosomal protein uS2 family.</text>
</comment>
<proteinExistence type="inferred from homology"/>